<keyword evidence="3" id="KW-0524">Neurogenesis</keyword>
<dbReference type="OrthoDB" id="5976910at2759"/>
<evidence type="ECO:0000256" key="2">
    <source>
        <dbReference type="ARBA" id="ARBA00022473"/>
    </source>
</evidence>
<gene>
    <name evidence="9" type="primary">LOC110990657</name>
</gene>
<keyword evidence="8" id="KW-1185">Reference proteome</keyword>
<dbReference type="FunFam" id="4.10.280.10:FF:000029">
    <property type="entry name" value="Achaete-scute family bHLH transcription factor 1"/>
    <property type="match status" value="1"/>
</dbReference>
<dbReference type="OMA" id="CKRRIQL"/>
<dbReference type="GO" id="GO:0045944">
    <property type="term" value="P:positive regulation of transcription by RNA polymerase II"/>
    <property type="evidence" value="ECO:0007669"/>
    <property type="project" value="TreeGrafter"/>
</dbReference>
<dbReference type="InterPro" id="IPR015660">
    <property type="entry name" value="MASH1/Ascl1a-like"/>
</dbReference>
<dbReference type="Pfam" id="PF00010">
    <property type="entry name" value="HLH"/>
    <property type="match status" value="1"/>
</dbReference>
<evidence type="ECO:0000313" key="9">
    <source>
        <dbReference type="RefSeq" id="XP_022111426.1"/>
    </source>
</evidence>
<dbReference type="GO" id="GO:0090575">
    <property type="term" value="C:RNA polymerase II transcription regulator complex"/>
    <property type="evidence" value="ECO:0007669"/>
    <property type="project" value="TreeGrafter"/>
</dbReference>
<dbReference type="GO" id="GO:0046983">
    <property type="term" value="F:protein dimerization activity"/>
    <property type="evidence" value="ECO:0007669"/>
    <property type="project" value="InterPro"/>
</dbReference>
<evidence type="ECO:0000256" key="3">
    <source>
        <dbReference type="ARBA" id="ARBA00022902"/>
    </source>
</evidence>
<organism evidence="8 9">
    <name type="scientific">Acanthaster planci</name>
    <name type="common">Crown-of-thorns starfish</name>
    <dbReference type="NCBI Taxonomy" id="133434"/>
    <lineage>
        <taxon>Eukaryota</taxon>
        <taxon>Metazoa</taxon>
        <taxon>Echinodermata</taxon>
        <taxon>Eleutherozoa</taxon>
        <taxon>Asterozoa</taxon>
        <taxon>Asteroidea</taxon>
        <taxon>Valvatacea</taxon>
        <taxon>Valvatida</taxon>
        <taxon>Acanthasteridae</taxon>
        <taxon>Acanthaster</taxon>
    </lineage>
</organism>
<dbReference type="PANTHER" id="PTHR13935">
    <property type="entry name" value="ACHAETE-SCUTE TRANSCRIPTION FACTOR-RELATED"/>
    <property type="match status" value="1"/>
</dbReference>
<evidence type="ECO:0000259" key="7">
    <source>
        <dbReference type="PROSITE" id="PS50888"/>
    </source>
</evidence>
<reference evidence="9" key="1">
    <citation type="submission" date="2025-08" db="UniProtKB">
        <authorList>
            <consortium name="RefSeq"/>
        </authorList>
    </citation>
    <scope>IDENTIFICATION</scope>
</reference>
<sequence>MENSQKILQQAVQQLVNEVSSTLPKRVTKRRLDRSDPSQPELVRCKRRIHFNYLQQTPPVAVARRNERERNRVKLVNLGFASLRQQLPNGAANKKMSKVETLRSAVDYIKQLQELLDETDAVNAVFNGSLSPTCSLTSSSPSPSYSPESSGSEVLTPEEEELVNFTDWFTMA</sequence>
<evidence type="ECO:0000256" key="4">
    <source>
        <dbReference type="ARBA" id="ARBA00023125"/>
    </source>
</evidence>
<proteinExistence type="predicted"/>
<evidence type="ECO:0000256" key="5">
    <source>
        <dbReference type="ARBA" id="ARBA00023242"/>
    </source>
</evidence>
<dbReference type="PANTHER" id="PTHR13935:SF153">
    <property type="entry name" value="ACHAETE-SCUTE FAMILY BHLH TRANSCRIPTION FACTOR 1"/>
    <property type="match status" value="1"/>
</dbReference>
<dbReference type="Gene3D" id="4.10.280.10">
    <property type="entry name" value="Helix-loop-helix DNA-binding domain"/>
    <property type="match status" value="1"/>
</dbReference>
<dbReference type="GeneID" id="110990657"/>
<dbReference type="RefSeq" id="XP_022111426.1">
    <property type="nucleotide sequence ID" value="XM_022255734.1"/>
</dbReference>
<evidence type="ECO:0000256" key="1">
    <source>
        <dbReference type="ARBA" id="ARBA00004123"/>
    </source>
</evidence>
<dbReference type="InterPro" id="IPR011598">
    <property type="entry name" value="bHLH_dom"/>
</dbReference>
<dbReference type="GO" id="GO:0007423">
    <property type="term" value="P:sensory organ development"/>
    <property type="evidence" value="ECO:0007669"/>
    <property type="project" value="TreeGrafter"/>
</dbReference>
<keyword evidence="2" id="KW-0217">Developmental protein</keyword>
<accession>A0A8B8A630</accession>
<dbReference type="InterPro" id="IPR036638">
    <property type="entry name" value="HLH_DNA-bd_sf"/>
</dbReference>
<comment type="subcellular location">
    <subcellularLocation>
        <location evidence="1">Nucleus</location>
    </subcellularLocation>
</comment>
<dbReference type="SMART" id="SM00353">
    <property type="entry name" value="HLH"/>
    <property type="match status" value="1"/>
</dbReference>
<dbReference type="GO" id="GO:0030182">
    <property type="term" value="P:neuron differentiation"/>
    <property type="evidence" value="ECO:0007669"/>
    <property type="project" value="TreeGrafter"/>
</dbReference>
<dbReference type="PROSITE" id="PS50888">
    <property type="entry name" value="BHLH"/>
    <property type="match status" value="1"/>
</dbReference>
<feature type="domain" description="BHLH" evidence="7">
    <location>
        <begin position="60"/>
        <end position="112"/>
    </location>
</feature>
<dbReference type="GO" id="GO:0000977">
    <property type="term" value="F:RNA polymerase II transcription regulatory region sequence-specific DNA binding"/>
    <property type="evidence" value="ECO:0007669"/>
    <property type="project" value="TreeGrafter"/>
</dbReference>
<dbReference type="SUPFAM" id="SSF47459">
    <property type="entry name" value="HLH, helix-loop-helix DNA-binding domain"/>
    <property type="match status" value="1"/>
</dbReference>
<protein>
    <submittedName>
        <fullName evidence="9">Achaete-scute homolog 1-like</fullName>
    </submittedName>
</protein>
<feature type="compositionally biased region" description="Low complexity" evidence="6">
    <location>
        <begin position="133"/>
        <end position="153"/>
    </location>
</feature>
<dbReference type="KEGG" id="aplc:110990657"/>
<feature type="region of interest" description="Disordered" evidence="6">
    <location>
        <begin position="133"/>
        <end position="158"/>
    </location>
</feature>
<keyword evidence="5" id="KW-0539">Nucleus</keyword>
<name>A0A8B8A630_ACAPL</name>
<dbReference type="AlphaFoldDB" id="A0A8B8A630"/>
<dbReference type="GO" id="GO:0000981">
    <property type="term" value="F:DNA-binding transcription factor activity, RNA polymerase II-specific"/>
    <property type="evidence" value="ECO:0007669"/>
    <property type="project" value="TreeGrafter"/>
</dbReference>
<evidence type="ECO:0000313" key="8">
    <source>
        <dbReference type="Proteomes" id="UP000694845"/>
    </source>
</evidence>
<dbReference type="GO" id="GO:0050767">
    <property type="term" value="P:regulation of neurogenesis"/>
    <property type="evidence" value="ECO:0007669"/>
    <property type="project" value="TreeGrafter"/>
</dbReference>
<evidence type="ECO:0000256" key="6">
    <source>
        <dbReference type="SAM" id="MobiDB-lite"/>
    </source>
</evidence>
<dbReference type="Proteomes" id="UP000694845">
    <property type="component" value="Unplaced"/>
</dbReference>
<keyword evidence="4" id="KW-0238">DNA-binding</keyword>